<dbReference type="EMBL" id="GBXM01055076">
    <property type="protein sequence ID" value="JAH53501.1"/>
    <property type="molecule type" value="Transcribed_RNA"/>
</dbReference>
<sequence length="29" mass="3469">MIMYNKAISESDCWKLILFFIAFCHSFLP</sequence>
<name>A0A0E9TIT3_ANGAN</name>
<reference evidence="1" key="1">
    <citation type="submission" date="2014-11" db="EMBL/GenBank/DDBJ databases">
        <authorList>
            <person name="Amaro Gonzalez C."/>
        </authorList>
    </citation>
    <scope>NUCLEOTIDE SEQUENCE</scope>
</reference>
<organism evidence="1">
    <name type="scientific">Anguilla anguilla</name>
    <name type="common">European freshwater eel</name>
    <name type="synonym">Muraena anguilla</name>
    <dbReference type="NCBI Taxonomy" id="7936"/>
    <lineage>
        <taxon>Eukaryota</taxon>
        <taxon>Metazoa</taxon>
        <taxon>Chordata</taxon>
        <taxon>Craniata</taxon>
        <taxon>Vertebrata</taxon>
        <taxon>Euteleostomi</taxon>
        <taxon>Actinopterygii</taxon>
        <taxon>Neopterygii</taxon>
        <taxon>Teleostei</taxon>
        <taxon>Anguilliformes</taxon>
        <taxon>Anguillidae</taxon>
        <taxon>Anguilla</taxon>
    </lineage>
</organism>
<dbReference type="AlphaFoldDB" id="A0A0E9TIT3"/>
<protein>
    <submittedName>
        <fullName evidence="1">Uncharacterized protein</fullName>
    </submittedName>
</protein>
<reference evidence="1" key="2">
    <citation type="journal article" date="2015" name="Fish Shellfish Immunol.">
        <title>Early steps in the European eel (Anguilla anguilla)-Vibrio vulnificus interaction in the gills: Role of the RtxA13 toxin.</title>
        <authorList>
            <person name="Callol A."/>
            <person name="Pajuelo D."/>
            <person name="Ebbesson L."/>
            <person name="Teles M."/>
            <person name="MacKenzie S."/>
            <person name="Amaro C."/>
        </authorList>
    </citation>
    <scope>NUCLEOTIDE SEQUENCE</scope>
</reference>
<proteinExistence type="predicted"/>
<evidence type="ECO:0000313" key="1">
    <source>
        <dbReference type="EMBL" id="JAH53501.1"/>
    </source>
</evidence>
<accession>A0A0E9TIT3</accession>